<dbReference type="Pfam" id="PF13439">
    <property type="entry name" value="Glyco_transf_4"/>
    <property type="match status" value="1"/>
</dbReference>
<comment type="caution">
    <text evidence="3">The sequence shown here is derived from an EMBL/GenBank/DDBJ whole genome shotgun (WGS) entry which is preliminary data.</text>
</comment>
<dbReference type="Pfam" id="PF00534">
    <property type="entry name" value="Glycos_transf_1"/>
    <property type="match status" value="1"/>
</dbReference>
<organism evidence="3 4">
    <name type="scientific">Pseudoxanthomonas composti</name>
    <dbReference type="NCBI Taxonomy" id="2137479"/>
    <lineage>
        <taxon>Bacteria</taxon>
        <taxon>Pseudomonadati</taxon>
        <taxon>Pseudomonadota</taxon>
        <taxon>Gammaproteobacteria</taxon>
        <taxon>Lysobacterales</taxon>
        <taxon>Lysobacteraceae</taxon>
        <taxon>Pseudoxanthomonas</taxon>
    </lineage>
</organism>
<gene>
    <name evidence="3" type="ORF">EPA99_01320</name>
</gene>
<proteinExistence type="predicted"/>
<dbReference type="OrthoDB" id="9795746at2"/>
<feature type="domain" description="Glycosyl transferase family 1" evidence="1">
    <location>
        <begin position="184"/>
        <end position="335"/>
    </location>
</feature>
<dbReference type="EMBL" id="SAWZ01000001">
    <property type="protein sequence ID" value="RXR08493.1"/>
    <property type="molecule type" value="Genomic_DNA"/>
</dbReference>
<keyword evidence="4" id="KW-1185">Reference proteome</keyword>
<evidence type="ECO:0000313" key="4">
    <source>
        <dbReference type="Proteomes" id="UP000289784"/>
    </source>
</evidence>
<dbReference type="SUPFAM" id="SSF53756">
    <property type="entry name" value="UDP-Glycosyltransferase/glycogen phosphorylase"/>
    <property type="match status" value="1"/>
</dbReference>
<dbReference type="RefSeq" id="WP_129469385.1">
    <property type="nucleotide sequence ID" value="NZ_SAWZ01000001.1"/>
</dbReference>
<accession>A0A4Q1JYP3</accession>
<protein>
    <submittedName>
        <fullName evidence="3">Glycosyltransferase family 1 protein</fullName>
    </submittedName>
</protein>
<dbReference type="InterPro" id="IPR001296">
    <property type="entry name" value="Glyco_trans_1"/>
</dbReference>
<evidence type="ECO:0000313" key="3">
    <source>
        <dbReference type="EMBL" id="RXR08493.1"/>
    </source>
</evidence>
<dbReference type="InterPro" id="IPR028098">
    <property type="entry name" value="Glyco_trans_4-like_N"/>
</dbReference>
<evidence type="ECO:0000259" key="2">
    <source>
        <dbReference type="Pfam" id="PF13439"/>
    </source>
</evidence>
<dbReference type="InterPro" id="IPR050194">
    <property type="entry name" value="Glycosyltransferase_grp1"/>
</dbReference>
<keyword evidence="3" id="KW-0808">Transferase</keyword>
<evidence type="ECO:0000259" key="1">
    <source>
        <dbReference type="Pfam" id="PF00534"/>
    </source>
</evidence>
<reference evidence="3 4" key="1">
    <citation type="submission" date="2019-01" db="EMBL/GenBank/DDBJ databases">
        <title>Pseudoxanthomonas composti sp. nov., isolated from compost.</title>
        <authorList>
            <person name="Yang G."/>
        </authorList>
    </citation>
    <scope>NUCLEOTIDE SEQUENCE [LARGE SCALE GENOMIC DNA]</scope>
    <source>
        <strain evidence="3 4">GSS15</strain>
    </source>
</reference>
<dbReference type="Proteomes" id="UP000289784">
    <property type="component" value="Unassembled WGS sequence"/>
</dbReference>
<dbReference type="GO" id="GO:0016757">
    <property type="term" value="F:glycosyltransferase activity"/>
    <property type="evidence" value="ECO:0007669"/>
    <property type="project" value="InterPro"/>
</dbReference>
<name>A0A4Q1JYP3_9GAMM</name>
<dbReference type="PANTHER" id="PTHR45947">
    <property type="entry name" value="SULFOQUINOVOSYL TRANSFERASE SQD2"/>
    <property type="match status" value="1"/>
</dbReference>
<sequence length="378" mass="41684">MKVVHVVRQFHPSVGGMEAVVLNIARRHQARGGDNVRVVTLDRVFGEESVALAARDSFEGVEISRIPYRGSRRYPVAPSVLSEIRDADVVHVHAIDFFYDYLAWTAPLHRKPMVVSTHGGFFHTAYASKLKTLWFQTITRASAFGYRRIIATSENDGAMFRPVVAPARLRVIQNGVDIDKFAGKSSPSPGKTILYFGRWSVNKGLVETLDLFARLQALDPEWRLIIAGREYDLSLADLQGAARERGIVAGVEFHAAPNDALLAELMARAQYFVCLSRHEGFGIAPIEAMSAGLIPILSPIPPFQKLVREGGVGLLIDPKEPQAAAAQVATLAKLDAADFQARREHAMRSVTPHDWRHAVDQYVEEYRLAAGKQAGQAA</sequence>
<dbReference type="PANTHER" id="PTHR45947:SF3">
    <property type="entry name" value="SULFOQUINOVOSYL TRANSFERASE SQD2"/>
    <property type="match status" value="1"/>
</dbReference>
<dbReference type="CDD" id="cd03801">
    <property type="entry name" value="GT4_PimA-like"/>
    <property type="match status" value="1"/>
</dbReference>
<dbReference type="AlphaFoldDB" id="A0A4Q1JYP3"/>
<feature type="domain" description="Glycosyltransferase subfamily 4-like N-terminal" evidence="2">
    <location>
        <begin position="14"/>
        <end position="179"/>
    </location>
</feature>
<dbReference type="Gene3D" id="3.40.50.2000">
    <property type="entry name" value="Glycogen Phosphorylase B"/>
    <property type="match status" value="2"/>
</dbReference>